<dbReference type="AlphaFoldDB" id="A0A2N9GU29"/>
<dbReference type="InterPro" id="IPR053151">
    <property type="entry name" value="RNase_H-like"/>
</dbReference>
<reference evidence="2" key="1">
    <citation type="submission" date="2018-02" db="EMBL/GenBank/DDBJ databases">
        <authorList>
            <person name="Cohen D.B."/>
            <person name="Kent A.D."/>
        </authorList>
    </citation>
    <scope>NUCLEOTIDE SEQUENCE</scope>
</reference>
<protein>
    <recommendedName>
        <fullName evidence="1">RNase H type-1 domain-containing protein</fullName>
    </recommendedName>
</protein>
<evidence type="ECO:0000259" key="1">
    <source>
        <dbReference type="Pfam" id="PF13456"/>
    </source>
</evidence>
<dbReference type="EMBL" id="OIVN01002360">
    <property type="protein sequence ID" value="SPD02988.1"/>
    <property type="molecule type" value="Genomic_DNA"/>
</dbReference>
<name>A0A2N9GU29_FAGSY</name>
<dbReference type="InterPro" id="IPR002156">
    <property type="entry name" value="RNaseH_domain"/>
</dbReference>
<dbReference type="GO" id="GO:0003676">
    <property type="term" value="F:nucleic acid binding"/>
    <property type="evidence" value="ECO:0007669"/>
    <property type="project" value="InterPro"/>
</dbReference>
<feature type="domain" description="RNase H type-1" evidence="1">
    <location>
        <begin position="57"/>
        <end position="170"/>
    </location>
</feature>
<dbReference type="PANTHER" id="PTHR47723">
    <property type="entry name" value="OS05G0353850 PROTEIN"/>
    <property type="match status" value="1"/>
</dbReference>
<dbReference type="Pfam" id="PF13456">
    <property type="entry name" value="RVT_3"/>
    <property type="match status" value="1"/>
</dbReference>
<proteinExistence type="predicted"/>
<organism evidence="2">
    <name type="scientific">Fagus sylvatica</name>
    <name type="common">Beechnut</name>
    <dbReference type="NCBI Taxonomy" id="28930"/>
    <lineage>
        <taxon>Eukaryota</taxon>
        <taxon>Viridiplantae</taxon>
        <taxon>Streptophyta</taxon>
        <taxon>Embryophyta</taxon>
        <taxon>Tracheophyta</taxon>
        <taxon>Spermatophyta</taxon>
        <taxon>Magnoliopsida</taxon>
        <taxon>eudicotyledons</taxon>
        <taxon>Gunneridae</taxon>
        <taxon>Pentapetalae</taxon>
        <taxon>rosids</taxon>
        <taxon>fabids</taxon>
        <taxon>Fagales</taxon>
        <taxon>Fagaceae</taxon>
        <taxon>Fagus</taxon>
    </lineage>
</organism>
<dbReference type="GO" id="GO:0004523">
    <property type="term" value="F:RNA-DNA hybrid ribonuclease activity"/>
    <property type="evidence" value="ECO:0007669"/>
    <property type="project" value="InterPro"/>
</dbReference>
<evidence type="ECO:0000313" key="2">
    <source>
        <dbReference type="EMBL" id="SPD02988.1"/>
    </source>
</evidence>
<dbReference type="PANTHER" id="PTHR47723:SF21">
    <property type="entry name" value="POLYNUCLEOTIDYL TRANSFERASE, RIBONUCLEASE H-LIKE SUPERFAMILY PROTEIN"/>
    <property type="match status" value="1"/>
</dbReference>
<accession>A0A2N9GU29</accession>
<gene>
    <name evidence="2" type="ORF">FSB_LOCUS30870</name>
</gene>
<sequence>MPNSWDLNHLSATEYALEYLEAISEPQSAPHVSTCTWTPPSDPIVFKVNVASIIFKEQRAMGLGIVVGNSLGDFMAASSEKLKEDGDLLLLSALSMLNTMKFQTSIGFYKVEIECNNALLVSLLNSDKSYALETGRILKDIRELMFLFSLISFKSVAKSCNCVAFALASFSKEKDEQIVWLEDCPPFLFPIVNLDS</sequence>